<feature type="domain" description="OmpA-like" evidence="6">
    <location>
        <begin position="233"/>
        <end position="349"/>
    </location>
</feature>
<evidence type="ECO:0000259" key="6">
    <source>
        <dbReference type="PROSITE" id="PS51123"/>
    </source>
</evidence>
<evidence type="ECO:0000256" key="4">
    <source>
        <dbReference type="PROSITE-ProRule" id="PRU00473"/>
    </source>
</evidence>
<evidence type="ECO:0000256" key="2">
    <source>
        <dbReference type="ARBA" id="ARBA00023136"/>
    </source>
</evidence>
<feature type="chain" id="PRO_5045077500" description="OmpA-like domain-containing protein" evidence="5">
    <location>
        <begin position="18"/>
        <end position="350"/>
    </location>
</feature>
<keyword evidence="3" id="KW-0998">Cell outer membrane</keyword>
<keyword evidence="8" id="KW-1185">Reference proteome</keyword>
<evidence type="ECO:0000313" key="8">
    <source>
        <dbReference type="Proteomes" id="UP001501591"/>
    </source>
</evidence>
<evidence type="ECO:0000313" key="7">
    <source>
        <dbReference type="EMBL" id="GAA3949447.1"/>
    </source>
</evidence>
<dbReference type="EMBL" id="BAABCP010000002">
    <property type="protein sequence ID" value="GAA3949447.1"/>
    <property type="molecule type" value="Genomic_DNA"/>
</dbReference>
<dbReference type="PROSITE" id="PS51123">
    <property type="entry name" value="OMPA_2"/>
    <property type="match status" value="1"/>
</dbReference>
<comment type="caution">
    <text evidence="7">The sequence shown here is derived from an EMBL/GenBank/DDBJ whole genome shotgun (WGS) entry which is preliminary data.</text>
</comment>
<reference evidence="8" key="1">
    <citation type="journal article" date="2019" name="Int. J. Syst. Evol. Microbiol.">
        <title>The Global Catalogue of Microorganisms (GCM) 10K type strain sequencing project: providing services to taxonomists for standard genome sequencing and annotation.</title>
        <authorList>
            <consortium name="The Broad Institute Genomics Platform"/>
            <consortium name="The Broad Institute Genome Sequencing Center for Infectious Disease"/>
            <person name="Wu L."/>
            <person name="Ma J."/>
        </authorList>
    </citation>
    <scope>NUCLEOTIDE SEQUENCE [LARGE SCALE GENOMIC DNA]</scope>
    <source>
        <strain evidence="8">JCM 17024</strain>
    </source>
</reference>
<evidence type="ECO:0000256" key="5">
    <source>
        <dbReference type="SAM" id="SignalP"/>
    </source>
</evidence>
<evidence type="ECO:0000256" key="1">
    <source>
        <dbReference type="ARBA" id="ARBA00004442"/>
    </source>
</evidence>
<organism evidence="7 8">
    <name type="scientific">Microbacterium soli</name>
    <dbReference type="NCBI Taxonomy" id="446075"/>
    <lineage>
        <taxon>Bacteria</taxon>
        <taxon>Bacillati</taxon>
        <taxon>Actinomycetota</taxon>
        <taxon>Actinomycetes</taxon>
        <taxon>Micrococcales</taxon>
        <taxon>Microbacteriaceae</taxon>
        <taxon>Microbacterium</taxon>
    </lineage>
</organism>
<dbReference type="PRINTS" id="PR01021">
    <property type="entry name" value="OMPADOMAIN"/>
</dbReference>
<keyword evidence="2 4" id="KW-0472">Membrane</keyword>
<dbReference type="PANTHER" id="PTHR30329:SF21">
    <property type="entry name" value="LIPOPROTEIN YIAD-RELATED"/>
    <property type="match status" value="1"/>
</dbReference>
<accession>A0ABP7NKZ1</accession>
<dbReference type="Gene3D" id="3.30.1330.60">
    <property type="entry name" value="OmpA-like domain"/>
    <property type="match status" value="1"/>
</dbReference>
<sequence>MLAVLSAPLLLTGPAVAAEEGSEIPVVAVARGDASTAQSSIPNGRYEFAVHGVYRYDGGTVAYWSVRSDTAYDSDELSDPRKFHWRRGNFENSGFGISEASLVVRERGELYTTLLADEGAGICLCTNALVLDDDEPQEWQTVYAAFAELPAEVTRVSMHLDGYGTVVHDVPVSDGLPQPQVDAETVPVGQGWPTAPDADAVEQAAADRSGGPIWVLHEPGGAADGSWRSTSSGEEETVDISADVLFDFDEATITAAADRALDDVAARIRASGARSATVIGHTDSTGDEAYNQDLSERRAHAVEQALKSRLPGIALAVEGRGETEPVAPNDTDENRALNRRVTVVFVGGED</sequence>
<evidence type="ECO:0000256" key="3">
    <source>
        <dbReference type="ARBA" id="ARBA00023237"/>
    </source>
</evidence>
<gene>
    <name evidence="7" type="ORF">GCM10022383_28960</name>
</gene>
<dbReference type="CDD" id="cd07185">
    <property type="entry name" value="OmpA_C-like"/>
    <property type="match status" value="1"/>
</dbReference>
<name>A0ABP7NKZ1_9MICO</name>
<keyword evidence="5" id="KW-0732">Signal</keyword>
<dbReference type="PANTHER" id="PTHR30329">
    <property type="entry name" value="STATOR ELEMENT OF FLAGELLAR MOTOR COMPLEX"/>
    <property type="match status" value="1"/>
</dbReference>
<protein>
    <recommendedName>
        <fullName evidence="6">OmpA-like domain-containing protein</fullName>
    </recommendedName>
</protein>
<dbReference type="Pfam" id="PF00691">
    <property type="entry name" value="OmpA"/>
    <property type="match status" value="1"/>
</dbReference>
<dbReference type="Proteomes" id="UP001501591">
    <property type="component" value="Unassembled WGS sequence"/>
</dbReference>
<dbReference type="InterPro" id="IPR006665">
    <property type="entry name" value="OmpA-like"/>
</dbReference>
<comment type="subcellular location">
    <subcellularLocation>
        <location evidence="1">Cell outer membrane</location>
    </subcellularLocation>
</comment>
<dbReference type="SUPFAM" id="SSF103088">
    <property type="entry name" value="OmpA-like"/>
    <property type="match status" value="1"/>
</dbReference>
<feature type="signal peptide" evidence="5">
    <location>
        <begin position="1"/>
        <end position="17"/>
    </location>
</feature>
<dbReference type="InterPro" id="IPR006664">
    <property type="entry name" value="OMP_bac"/>
</dbReference>
<proteinExistence type="predicted"/>
<dbReference type="InterPro" id="IPR036737">
    <property type="entry name" value="OmpA-like_sf"/>
</dbReference>
<dbReference type="InterPro" id="IPR050330">
    <property type="entry name" value="Bact_OuterMem_StrucFunc"/>
</dbReference>